<gene>
    <name evidence="5" type="ORF">M5K25_021878</name>
</gene>
<evidence type="ECO:0000256" key="4">
    <source>
        <dbReference type="SAM" id="MobiDB-lite"/>
    </source>
</evidence>
<keyword evidence="1" id="KW-0805">Transcription regulation</keyword>
<dbReference type="Proteomes" id="UP001552299">
    <property type="component" value="Unassembled WGS sequence"/>
</dbReference>
<dbReference type="InterPro" id="IPR046955">
    <property type="entry name" value="PHR1-like"/>
</dbReference>
<accession>A0ABD0U5C0</accession>
<dbReference type="PANTHER" id="PTHR31314">
    <property type="entry name" value="MYB FAMILY TRANSCRIPTION FACTOR PHL7-LIKE"/>
    <property type="match status" value="1"/>
</dbReference>
<dbReference type="Gene3D" id="1.10.10.60">
    <property type="entry name" value="Homeodomain-like"/>
    <property type="match status" value="1"/>
</dbReference>
<sequence>MVNRRSNGQVRPYIRSSKPRFNWSDELKQLFDEAVRDLGSPRKATPKRIRELMRCADIQLSHIKSRLQMCRIRMEEGRRSGSHSTEEIQTRRKRDSVDNVDPNGDEHSVVVDENEPNDVDHSLPMPIHLSPQYDQYPFKRLRRMEREFKATESTSIEGSSDAATIQFYFDYFEPADQLEWRAVTEFSCDDLFRDEQLDAFKDEIIKQGNNKENTQSDNLQLSLSLSTPPDSVKKINLDLSIAVLGT</sequence>
<dbReference type="AlphaFoldDB" id="A0ABD0U5C0"/>
<reference evidence="5 6" key="1">
    <citation type="journal article" date="2024" name="Plant Biotechnol. J.">
        <title>Dendrobium thyrsiflorum genome and its molecular insights into genes involved in important horticultural traits.</title>
        <authorList>
            <person name="Chen B."/>
            <person name="Wang J.Y."/>
            <person name="Zheng P.J."/>
            <person name="Li K.L."/>
            <person name="Liang Y.M."/>
            <person name="Chen X.F."/>
            <person name="Zhang C."/>
            <person name="Zhao X."/>
            <person name="He X."/>
            <person name="Zhang G.Q."/>
            <person name="Liu Z.J."/>
            <person name="Xu Q."/>
        </authorList>
    </citation>
    <scope>NUCLEOTIDE SEQUENCE [LARGE SCALE GENOMIC DNA]</scope>
    <source>
        <strain evidence="5">GZMU011</strain>
    </source>
</reference>
<evidence type="ECO:0000313" key="6">
    <source>
        <dbReference type="Proteomes" id="UP001552299"/>
    </source>
</evidence>
<keyword evidence="6" id="KW-1185">Reference proteome</keyword>
<feature type="compositionally biased region" description="Basic and acidic residues" evidence="4">
    <location>
        <begin position="75"/>
        <end position="90"/>
    </location>
</feature>
<organism evidence="5 6">
    <name type="scientific">Dendrobium thyrsiflorum</name>
    <name type="common">Pinecone-like raceme dendrobium</name>
    <name type="synonym">Orchid</name>
    <dbReference type="NCBI Taxonomy" id="117978"/>
    <lineage>
        <taxon>Eukaryota</taxon>
        <taxon>Viridiplantae</taxon>
        <taxon>Streptophyta</taxon>
        <taxon>Embryophyta</taxon>
        <taxon>Tracheophyta</taxon>
        <taxon>Spermatophyta</taxon>
        <taxon>Magnoliopsida</taxon>
        <taxon>Liliopsida</taxon>
        <taxon>Asparagales</taxon>
        <taxon>Orchidaceae</taxon>
        <taxon>Epidendroideae</taxon>
        <taxon>Malaxideae</taxon>
        <taxon>Dendrobiinae</taxon>
        <taxon>Dendrobium</taxon>
    </lineage>
</organism>
<proteinExistence type="predicted"/>
<dbReference type="InterPro" id="IPR006447">
    <property type="entry name" value="Myb_dom_plants"/>
</dbReference>
<evidence type="ECO:0000256" key="3">
    <source>
        <dbReference type="ARBA" id="ARBA00023242"/>
    </source>
</evidence>
<dbReference type="PANTHER" id="PTHR31314:SF164">
    <property type="entry name" value="HTH MYB-TYPE DOMAIN-CONTAINING PROTEIN"/>
    <property type="match status" value="1"/>
</dbReference>
<feature type="region of interest" description="Disordered" evidence="4">
    <location>
        <begin position="75"/>
        <end position="117"/>
    </location>
</feature>
<evidence type="ECO:0000313" key="5">
    <source>
        <dbReference type="EMBL" id="KAL0907465.1"/>
    </source>
</evidence>
<protein>
    <recommendedName>
        <fullName evidence="7">Myb-like domain-containing protein</fullName>
    </recommendedName>
</protein>
<evidence type="ECO:0008006" key="7">
    <source>
        <dbReference type="Google" id="ProtNLM"/>
    </source>
</evidence>
<keyword evidence="3" id="KW-0539">Nucleus</keyword>
<dbReference type="NCBIfam" id="TIGR01557">
    <property type="entry name" value="myb_SHAQKYF"/>
    <property type="match status" value="1"/>
</dbReference>
<dbReference type="EMBL" id="JANQDX010000017">
    <property type="protein sequence ID" value="KAL0907465.1"/>
    <property type="molecule type" value="Genomic_DNA"/>
</dbReference>
<evidence type="ECO:0000256" key="2">
    <source>
        <dbReference type="ARBA" id="ARBA00023163"/>
    </source>
</evidence>
<evidence type="ECO:0000256" key="1">
    <source>
        <dbReference type="ARBA" id="ARBA00023015"/>
    </source>
</evidence>
<dbReference type="InterPro" id="IPR009057">
    <property type="entry name" value="Homeodomain-like_sf"/>
</dbReference>
<comment type="caution">
    <text evidence="5">The sequence shown here is derived from an EMBL/GenBank/DDBJ whole genome shotgun (WGS) entry which is preliminary data.</text>
</comment>
<keyword evidence="2" id="KW-0804">Transcription</keyword>
<name>A0ABD0U5C0_DENTH</name>
<dbReference type="SUPFAM" id="SSF46689">
    <property type="entry name" value="Homeodomain-like"/>
    <property type="match status" value="1"/>
</dbReference>